<sequence>MKSLKFAFIGFVLLFAGCATTKAPTLTPLEIQSLQTREYDQGAGVVFPSVISVFQDLGYIVKSADKNTGLITAEGTAKSDQASKFWLGVAKVSQTSATAFIEDVGKMTRVRLNFVVSQKTSSSWGRSDREDTPILDASVYKNAFERIENAIFVRSAK</sequence>
<feature type="chain" id="PRO_5002787945" description="Lipoprotein" evidence="1">
    <location>
        <begin position="22"/>
        <end position="157"/>
    </location>
</feature>
<reference evidence="2" key="1">
    <citation type="submission" date="2008-06" db="EMBL/GenBank/DDBJ databases">
        <title>Complete sequence of Chlorobium phaeobacteroides BS1.</title>
        <authorList>
            <consortium name="US DOE Joint Genome Institute"/>
            <person name="Lucas S."/>
            <person name="Copeland A."/>
            <person name="Lapidus A."/>
            <person name="Glavina del Rio T."/>
            <person name="Dalin E."/>
            <person name="Tice H."/>
            <person name="Bruce D."/>
            <person name="Goodwin L."/>
            <person name="Pitluck S."/>
            <person name="Schmutz J."/>
            <person name="Larimer F."/>
            <person name="Land M."/>
            <person name="Hauser L."/>
            <person name="Kyrpides N."/>
            <person name="Ovchinnikova G."/>
            <person name="Li T."/>
            <person name="Liu Z."/>
            <person name="Zhao F."/>
            <person name="Overmann J."/>
            <person name="Bryant D.A."/>
            <person name="Richardson P."/>
        </authorList>
    </citation>
    <scope>NUCLEOTIDE SEQUENCE [LARGE SCALE GENOMIC DNA]</scope>
    <source>
        <strain evidence="2">BS1</strain>
    </source>
</reference>
<evidence type="ECO:0008006" key="3">
    <source>
        <dbReference type="Google" id="ProtNLM"/>
    </source>
</evidence>
<dbReference type="eggNOG" id="ENOG5033G43">
    <property type="taxonomic scope" value="Bacteria"/>
</dbReference>
<protein>
    <recommendedName>
        <fullName evidence="3">Lipoprotein</fullName>
    </recommendedName>
</protein>
<feature type="signal peptide" evidence="1">
    <location>
        <begin position="1"/>
        <end position="21"/>
    </location>
</feature>
<proteinExistence type="predicted"/>
<dbReference type="HOGENOM" id="CLU_1674786_0_0_10"/>
<dbReference type="KEGG" id="cpb:Cphamn1_2469"/>
<keyword evidence="1" id="KW-0732">Signal</keyword>
<organism evidence="2">
    <name type="scientific">Chlorobium phaeobacteroides (strain BS1)</name>
    <dbReference type="NCBI Taxonomy" id="331678"/>
    <lineage>
        <taxon>Bacteria</taxon>
        <taxon>Pseudomonadati</taxon>
        <taxon>Chlorobiota</taxon>
        <taxon>Chlorobiia</taxon>
        <taxon>Chlorobiales</taxon>
        <taxon>Chlorobiaceae</taxon>
        <taxon>Chlorobium/Pelodictyon group</taxon>
        <taxon>Chlorobium</taxon>
    </lineage>
</organism>
<evidence type="ECO:0000256" key="1">
    <source>
        <dbReference type="SAM" id="SignalP"/>
    </source>
</evidence>
<gene>
    <name evidence="2" type="ordered locus">Cphamn1_2469</name>
</gene>
<dbReference type="OrthoDB" id="7062871at2"/>
<dbReference type="PROSITE" id="PS51257">
    <property type="entry name" value="PROKAR_LIPOPROTEIN"/>
    <property type="match status" value="1"/>
</dbReference>
<dbReference type="AlphaFoldDB" id="B3EQ65"/>
<dbReference type="STRING" id="331678.Cphamn1_2469"/>
<name>B3EQ65_CHLPB</name>
<evidence type="ECO:0000313" key="2">
    <source>
        <dbReference type="EMBL" id="ACE05363.1"/>
    </source>
</evidence>
<dbReference type="EMBL" id="CP001101">
    <property type="protein sequence ID" value="ACE05363.1"/>
    <property type="molecule type" value="Genomic_DNA"/>
</dbReference>
<accession>B3EQ65</accession>